<organism evidence="4 5">
    <name type="scientific">Ferrimonas lipolytica</name>
    <dbReference type="NCBI Taxonomy" id="2724191"/>
    <lineage>
        <taxon>Bacteria</taxon>
        <taxon>Pseudomonadati</taxon>
        <taxon>Pseudomonadota</taxon>
        <taxon>Gammaproteobacteria</taxon>
        <taxon>Alteromonadales</taxon>
        <taxon>Ferrimonadaceae</taxon>
        <taxon>Ferrimonas</taxon>
    </lineage>
</organism>
<keyword evidence="2" id="KW-1133">Transmembrane helix</keyword>
<gene>
    <name evidence="4" type="ORF">HER31_01325</name>
</gene>
<keyword evidence="5" id="KW-1185">Reference proteome</keyword>
<dbReference type="SMART" id="SM00267">
    <property type="entry name" value="GGDEF"/>
    <property type="match status" value="1"/>
</dbReference>
<keyword evidence="2" id="KW-0812">Transmembrane</keyword>
<feature type="transmembrane region" description="Helical" evidence="2">
    <location>
        <begin position="247"/>
        <end position="266"/>
    </location>
</feature>
<evidence type="ECO:0000256" key="1">
    <source>
        <dbReference type="SAM" id="Coils"/>
    </source>
</evidence>
<protein>
    <submittedName>
        <fullName evidence="4">Diguanylate cyclase</fullName>
    </submittedName>
</protein>
<feature type="domain" description="GGDEF" evidence="3">
    <location>
        <begin position="357"/>
        <end position="493"/>
    </location>
</feature>
<proteinExistence type="predicted"/>
<dbReference type="Gene3D" id="3.30.70.270">
    <property type="match status" value="1"/>
</dbReference>
<evidence type="ECO:0000259" key="3">
    <source>
        <dbReference type="PROSITE" id="PS50887"/>
    </source>
</evidence>
<dbReference type="Pfam" id="PF00990">
    <property type="entry name" value="GGDEF"/>
    <property type="match status" value="1"/>
</dbReference>
<reference evidence="4 5" key="1">
    <citation type="submission" date="2020-04" db="EMBL/GenBank/DDBJ databases">
        <title>Ferrimonas sp. S7 isolated from sea water.</title>
        <authorList>
            <person name="Bae S.S."/>
            <person name="Baek K."/>
        </authorList>
    </citation>
    <scope>NUCLEOTIDE SEQUENCE [LARGE SCALE GENOMIC DNA]</scope>
    <source>
        <strain evidence="4 5">S7</strain>
    </source>
</reference>
<dbReference type="RefSeq" id="WP_168658922.1">
    <property type="nucleotide sequence ID" value="NZ_CP051180.1"/>
</dbReference>
<feature type="coiled-coil region" evidence="1">
    <location>
        <begin position="39"/>
        <end position="66"/>
    </location>
</feature>
<keyword evidence="2" id="KW-0472">Membrane</keyword>
<dbReference type="KEGG" id="fes:HER31_01325"/>
<evidence type="ECO:0000256" key="2">
    <source>
        <dbReference type="SAM" id="Phobius"/>
    </source>
</evidence>
<accession>A0A6H1U9E8</accession>
<evidence type="ECO:0000313" key="4">
    <source>
        <dbReference type="EMBL" id="QIZ75661.1"/>
    </source>
</evidence>
<dbReference type="Gene3D" id="6.10.340.10">
    <property type="match status" value="1"/>
</dbReference>
<dbReference type="Proteomes" id="UP000501602">
    <property type="component" value="Chromosome"/>
</dbReference>
<sequence>MTLRSLSLAAAIGTALALIVAYLLLRFGVFLPYAERQVLHNQNQELQRLHTNLRSWMDELENQNHDWIISGAALPDGGGRQRLLTSSVVDSIFIYDNSLVVRYQRSSADLDDSLFSQDEGAPRARLMPWGASHQPQWKRGLVDIDGVLYGYSSGTLCKPQLQRCDLGYLVLLRKFTAQSLRTISAGSGLVLSTTVATASDNGLPRFPHQSDTLMKQRRLVLVDDSDKPLRVLQVQHQSSPPNRYSRIEWLVLLVSLVPAALIYWLLMHMIAKPMERGVKALRAMERQQQHRAIMSPSILKEFRQLAQIFNGLLRRLSQQQEELASLSRRDQLTGLANAQALQVFVAQEWRRCLRYRRGLALILIEIKPLASATEATSSEEAAVVFSRVLRSFCRRGGELGGRDSNGIFSLVLAEVDEHQLKLLLQRVWERSAELSPFDREPARLQIAIGASLIPAGYDVKASGLTQSDWAENANNALYQCKQTGVGGWRVWCISRPGCQCRTP</sequence>
<dbReference type="InterPro" id="IPR043128">
    <property type="entry name" value="Rev_trsase/Diguanyl_cyclase"/>
</dbReference>
<keyword evidence="1" id="KW-0175">Coiled coil</keyword>
<dbReference type="InterPro" id="IPR029787">
    <property type="entry name" value="Nucleotide_cyclase"/>
</dbReference>
<evidence type="ECO:0000313" key="5">
    <source>
        <dbReference type="Proteomes" id="UP000501602"/>
    </source>
</evidence>
<name>A0A6H1U9E8_9GAMM</name>
<dbReference type="InterPro" id="IPR000160">
    <property type="entry name" value="GGDEF_dom"/>
</dbReference>
<dbReference type="AlphaFoldDB" id="A0A6H1U9E8"/>
<dbReference type="SUPFAM" id="SSF55073">
    <property type="entry name" value="Nucleotide cyclase"/>
    <property type="match status" value="1"/>
</dbReference>
<dbReference type="EMBL" id="CP051180">
    <property type="protein sequence ID" value="QIZ75661.1"/>
    <property type="molecule type" value="Genomic_DNA"/>
</dbReference>
<dbReference type="PROSITE" id="PS50887">
    <property type="entry name" value="GGDEF"/>
    <property type="match status" value="1"/>
</dbReference>